<dbReference type="Pfam" id="PF03772">
    <property type="entry name" value="Competence"/>
    <property type="match status" value="1"/>
</dbReference>
<dbReference type="PATRIC" id="fig|1430899.3.peg.654"/>
<dbReference type="InterPro" id="IPR025405">
    <property type="entry name" value="DUF4131"/>
</dbReference>
<evidence type="ECO:0000256" key="6">
    <source>
        <dbReference type="SAM" id="Phobius"/>
    </source>
</evidence>
<evidence type="ECO:0000256" key="5">
    <source>
        <dbReference type="ARBA" id="ARBA00023136"/>
    </source>
</evidence>
<dbReference type="NCBIfam" id="TIGR00360">
    <property type="entry name" value="ComEC_N-term"/>
    <property type="match status" value="1"/>
</dbReference>
<accession>A0A0J8GCX7</accession>
<dbReference type="InterPro" id="IPR035681">
    <property type="entry name" value="ComA-like_MBL"/>
</dbReference>
<dbReference type="SUPFAM" id="SSF56281">
    <property type="entry name" value="Metallo-hydrolase/oxidoreductase"/>
    <property type="match status" value="1"/>
</dbReference>
<sequence length="700" mass="78930">MTFVYVTFIEQRNESRLRPGEIQLDATIESKFKIDGDKMQFVSSYKDEKILVTYQIKTKAEKASFQNLKLGTSFTAVASLEQPSPNRNDFQFNYQTYLKRSGIHYIAKASNIALGSVKHPTFFQRVENMRHSIIQYIDRTFNPEITPYIAALTVGEKDLFDEQIFSQYQKLGVVHLLAISGLHVNLFVSLFYSALLRFGITRETSRIILLFLIPAYALLAGFNPPVLRAAGMSFLVLLTAKKISTLTAISLTFILFVLLNPYTIFEVGFQLTYSVAFAIILSKRILNTISNKWQLGFYISLISTLASSVVMMFHFYEFSIVGILLNIVYVPLFSAVIVPLVLISFFASIHPVLFFVPNYMLTLVLQFTEWMTQILANFPVKSIISGRPSSLFLWSFIIGLYFIFYFVEKGYTKRALVLVVVYFSACYWQHFPLNGEVVIIDVSQGDSILIQLPKNAGTFLIDTGGTLPFEKEEWMKKRKEYLVGSSVLVPSLKARGIRQLDKVFVTHADADHMEALDELADEIQIEEICIGAGSSQKAILSKMLMNLPEIPVKELLAGATFQYGENRLEVIYPAQKGEGGNNDSLVIRAHLDGLVWLFTGDIEADAEEALLKQNISADILKIAHHGSKTSTTDAFVKAVKPQIAIISSGLNNRFGHPHPETLSTLNKNQVSILRTDENGMMTYTFQKGFHFTLEKTVKFD</sequence>
<dbReference type="PANTHER" id="PTHR30619">
    <property type="entry name" value="DNA INTERNALIZATION/COMPETENCE PROTEIN COMEC/REC2"/>
    <property type="match status" value="1"/>
</dbReference>
<dbReference type="SMART" id="SM00849">
    <property type="entry name" value="Lactamase_B"/>
    <property type="match status" value="1"/>
</dbReference>
<evidence type="ECO:0000256" key="4">
    <source>
        <dbReference type="ARBA" id="ARBA00022989"/>
    </source>
</evidence>
<dbReference type="Pfam" id="PF00753">
    <property type="entry name" value="Lactamase_B"/>
    <property type="match status" value="1"/>
</dbReference>
<evidence type="ECO:0000256" key="3">
    <source>
        <dbReference type="ARBA" id="ARBA00022692"/>
    </source>
</evidence>
<feature type="transmembrane region" description="Helical" evidence="6">
    <location>
        <begin position="322"/>
        <end position="345"/>
    </location>
</feature>
<dbReference type="InterPro" id="IPR001279">
    <property type="entry name" value="Metallo-B-lactamas"/>
</dbReference>
<feature type="transmembrane region" description="Helical" evidence="6">
    <location>
        <begin position="207"/>
        <end position="227"/>
    </location>
</feature>
<evidence type="ECO:0000256" key="1">
    <source>
        <dbReference type="ARBA" id="ARBA00004651"/>
    </source>
</evidence>
<dbReference type="GO" id="GO:0005886">
    <property type="term" value="C:plasma membrane"/>
    <property type="evidence" value="ECO:0007669"/>
    <property type="project" value="UniProtKB-SubCell"/>
</dbReference>
<keyword evidence="5 6" id="KW-0472">Membrane</keyword>
<dbReference type="AlphaFoldDB" id="A0A0J8GCX7"/>
<feature type="domain" description="Metallo-beta-lactamase" evidence="7">
    <location>
        <begin position="444"/>
        <end position="650"/>
    </location>
</feature>
<dbReference type="PANTHER" id="PTHR30619:SF1">
    <property type="entry name" value="RECOMBINATION PROTEIN 2"/>
    <property type="match status" value="1"/>
</dbReference>
<dbReference type="EMBL" id="AZHO01000007">
    <property type="protein sequence ID" value="KMT60502.1"/>
    <property type="molecule type" value="Genomic_DNA"/>
</dbReference>
<feature type="transmembrane region" description="Helical" evidence="6">
    <location>
        <begin position="264"/>
        <end position="283"/>
    </location>
</feature>
<evidence type="ECO:0000256" key="2">
    <source>
        <dbReference type="ARBA" id="ARBA00022475"/>
    </source>
</evidence>
<feature type="transmembrane region" description="Helical" evidence="6">
    <location>
        <begin position="352"/>
        <end position="371"/>
    </location>
</feature>
<dbReference type="InterPro" id="IPR004477">
    <property type="entry name" value="ComEC_N"/>
</dbReference>
<comment type="caution">
    <text evidence="8">The sequence shown here is derived from an EMBL/GenBank/DDBJ whole genome shotgun (WGS) entry which is preliminary data.</text>
</comment>
<keyword evidence="4 6" id="KW-1133">Transmembrane helix</keyword>
<feature type="transmembrane region" description="Helical" evidence="6">
    <location>
        <begin position="173"/>
        <end position="195"/>
    </location>
</feature>
<keyword evidence="9" id="KW-1185">Reference proteome</keyword>
<dbReference type="InterPro" id="IPR036866">
    <property type="entry name" value="RibonucZ/Hydroxyglut_hydro"/>
</dbReference>
<protein>
    <recommendedName>
        <fullName evidence="7">Metallo-beta-lactamase domain-containing protein</fullName>
    </recommendedName>
</protein>
<evidence type="ECO:0000313" key="9">
    <source>
        <dbReference type="Proteomes" id="UP000052258"/>
    </source>
</evidence>
<dbReference type="GO" id="GO:0030420">
    <property type="term" value="P:establishment of competence for transformation"/>
    <property type="evidence" value="ECO:0007669"/>
    <property type="project" value="InterPro"/>
</dbReference>
<feature type="transmembrane region" description="Helical" evidence="6">
    <location>
        <begin position="295"/>
        <end position="316"/>
    </location>
</feature>
<feature type="transmembrane region" description="Helical" evidence="6">
    <location>
        <begin position="234"/>
        <end position="258"/>
    </location>
</feature>
<evidence type="ECO:0000313" key="8">
    <source>
        <dbReference type="EMBL" id="KMT60502.1"/>
    </source>
</evidence>
<dbReference type="NCBIfam" id="TIGR00361">
    <property type="entry name" value="ComEC_Rec2"/>
    <property type="match status" value="1"/>
</dbReference>
<dbReference type="InterPro" id="IPR004797">
    <property type="entry name" value="Competence_ComEC/Rec2"/>
</dbReference>
<feature type="transmembrane region" description="Helical" evidence="6">
    <location>
        <begin position="414"/>
        <end position="431"/>
    </location>
</feature>
<dbReference type="Gene3D" id="3.60.15.10">
    <property type="entry name" value="Ribonuclease Z/Hydroxyacylglutathione hydrolase-like"/>
    <property type="match status" value="1"/>
</dbReference>
<reference evidence="8 9" key="1">
    <citation type="journal article" date="2015" name="Genome Biol. Evol.">
        <title>Comparative Genomics of Listeria Sensu Lato: Genus-Wide Differences in Evolutionary Dynamics and the Progressive Gain of Complex, Potentially Pathogenicity-Related Traits through Lateral Gene Transfer.</title>
        <authorList>
            <person name="Chiara M."/>
            <person name="Caruso M."/>
            <person name="D'Erchia A.M."/>
            <person name="Manzari C."/>
            <person name="Fraccalvieri R."/>
            <person name="Goffredo E."/>
            <person name="Latorre L."/>
            <person name="Miccolupo A."/>
            <person name="Padalino I."/>
            <person name="Santagada G."/>
            <person name="Chiocco D."/>
            <person name="Pesole G."/>
            <person name="Horner D.S."/>
            <person name="Parisi A."/>
        </authorList>
    </citation>
    <scope>NUCLEOTIDE SEQUENCE [LARGE SCALE GENOMIC DNA]</scope>
    <source>
        <strain evidence="8 9">1991</strain>
    </source>
</reference>
<gene>
    <name evidence="8" type="ORF">X560_0630</name>
</gene>
<keyword evidence="2" id="KW-1003">Cell membrane</keyword>
<dbReference type="InterPro" id="IPR052159">
    <property type="entry name" value="Competence_DNA_uptake"/>
</dbReference>
<comment type="subcellular location">
    <subcellularLocation>
        <location evidence="1">Cell membrane</location>
        <topology evidence="1">Multi-pass membrane protein</topology>
    </subcellularLocation>
</comment>
<feature type="transmembrane region" description="Helical" evidence="6">
    <location>
        <begin position="391"/>
        <end position="407"/>
    </location>
</feature>
<name>A0A0J8GCX7_9LIST</name>
<proteinExistence type="predicted"/>
<dbReference type="Proteomes" id="UP000052258">
    <property type="component" value="Unassembled WGS sequence"/>
</dbReference>
<organism evidence="8 9">
    <name type="scientific">Listeria fleischmannii 1991</name>
    <dbReference type="NCBI Taxonomy" id="1430899"/>
    <lineage>
        <taxon>Bacteria</taxon>
        <taxon>Bacillati</taxon>
        <taxon>Bacillota</taxon>
        <taxon>Bacilli</taxon>
        <taxon>Bacillales</taxon>
        <taxon>Listeriaceae</taxon>
        <taxon>Listeria</taxon>
    </lineage>
</organism>
<keyword evidence="3 6" id="KW-0812">Transmembrane</keyword>
<evidence type="ECO:0000259" key="7">
    <source>
        <dbReference type="SMART" id="SM00849"/>
    </source>
</evidence>
<dbReference type="CDD" id="cd07731">
    <property type="entry name" value="ComA-like_MBL-fold"/>
    <property type="match status" value="1"/>
</dbReference>
<dbReference type="Pfam" id="PF13567">
    <property type="entry name" value="DUF4131"/>
    <property type="match status" value="1"/>
</dbReference>